<evidence type="ECO:0000256" key="8">
    <source>
        <dbReference type="SAM" id="Phobius"/>
    </source>
</evidence>
<dbReference type="Pfam" id="PF12838">
    <property type="entry name" value="Fer4_7"/>
    <property type="match status" value="1"/>
</dbReference>
<keyword evidence="3" id="KW-0479">Metal-binding</keyword>
<dbReference type="PANTHER" id="PTHR30176">
    <property type="entry name" value="FERREDOXIN-TYPE PROTEIN NAPH"/>
    <property type="match status" value="1"/>
</dbReference>
<feature type="transmembrane region" description="Helical" evidence="8">
    <location>
        <begin position="179"/>
        <end position="201"/>
    </location>
</feature>
<dbReference type="PANTHER" id="PTHR30176:SF3">
    <property type="entry name" value="FERREDOXIN-TYPE PROTEIN NAPH"/>
    <property type="match status" value="1"/>
</dbReference>
<feature type="domain" description="4Fe-4S ferredoxin-type" evidence="9">
    <location>
        <begin position="227"/>
        <end position="257"/>
    </location>
</feature>
<evidence type="ECO:0000256" key="1">
    <source>
        <dbReference type="ARBA" id="ARBA00022448"/>
    </source>
</evidence>
<evidence type="ECO:0000256" key="2">
    <source>
        <dbReference type="ARBA" id="ARBA00022485"/>
    </source>
</evidence>
<keyword evidence="5" id="KW-0249">Electron transport</keyword>
<dbReference type="Proteomes" id="UP000069632">
    <property type="component" value="Unassembled WGS sequence"/>
</dbReference>
<keyword evidence="2" id="KW-0004">4Fe-4S</keyword>
<evidence type="ECO:0000256" key="4">
    <source>
        <dbReference type="ARBA" id="ARBA00022737"/>
    </source>
</evidence>
<sequence>MDSYKTRATLKDTSFFSTLIITSKNGTKRLSIRAYRFFTIILVHLLFWFSYHVDIQILEGSISGSRAFGFHLSDPFIVLEVLGAFGKVELNLIIGAVSILFFYLIFGGRAFCGWICPYGLISEIGEKINAKLIAKNIIKKRKFTRISRYVFWVLFLASSYFSGYLVFEVINVVGILSRFIIYGFSLAILWLVAVFLVELFFARRVWCACFCPVGTTYSLLVSKPSFTKIQWDKDRCDHCGVCVDVCFVGDILELTKKNSAISKEQKKFRISGIDCTLCGRCVDVCHHDALKFDNLLKRMV</sequence>
<keyword evidence="6" id="KW-0408">Iron</keyword>
<keyword evidence="8" id="KW-1133">Transmembrane helix</keyword>
<evidence type="ECO:0000256" key="7">
    <source>
        <dbReference type="ARBA" id="ARBA00023014"/>
    </source>
</evidence>
<keyword evidence="11" id="KW-1185">Reference proteome</keyword>
<keyword evidence="8" id="KW-0472">Membrane</keyword>
<evidence type="ECO:0000256" key="3">
    <source>
        <dbReference type="ARBA" id="ARBA00022723"/>
    </source>
</evidence>
<dbReference type="Gene3D" id="3.30.70.20">
    <property type="match status" value="2"/>
</dbReference>
<feature type="transmembrane region" description="Helical" evidence="8">
    <location>
        <begin position="149"/>
        <end position="167"/>
    </location>
</feature>
<keyword evidence="1" id="KW-0813">Transport</keyword>
<dbReference type="AlphaFoldDB" id="A0A128ECB4"/>
<name>A0A128ECB4_9BACT</name>
<protein>
    <submittedName>
        <fullName evidence="10">NapH/MauN family ferredoxin-type protein</fullName>
    </submittedName>
</protein>
<dbReference type="InterPro" id="IPR017896">
    <property type="entry name" value="4Fe4S_Fe-S-bd"/>
</dbReference>
<reference evidence="10 11" key="1">
    <citation type="submission" date="2016-02" db="EMBL/GenBank/DDBJ databases">
        <authorList>
            <consortium name="Pathogen Informatics"/>
        </authorList>
    </citation>
    <scope>NUCLEOTIDE SEQUENCE [LARGE SCALE GENOMIC DNA]</scope>
    <source>
        <strain evidence="10 11">RC20</strain>
    </source>
</reference>
<keyword evidence="4" id="KW-0677">Repeat</keyword>
<gene>
    <name evidence="10" type="primary">yccM_1</name>
    <name evidence="10" type="ORF">ERS672216_00465</name>
</gene>
<dbReference type="SUPFAM" id="SSF54862">
    <property type="entry name" value="4Fe-4S ferredoxins"/>
    <property type="match status" value="1"/>
</dbReference>
<dbReference type="GO" id="GO:0051539">
    <property type="term" value="F:4 iron, 4 sulfur cluster binding"/>
    <property type="evidence" value="ECO:0007669"/>
    <property type="project" value="UniProtKB-KW"/>
</dbReference>
<dbReference type="OrthoDB" id="9784262at2"/>
<accession>A0A128ECB4</accession>
<dbReference type="GO" id="GO:0005886">
    <property type="term" value="C:plasma membrane"/>
    <property type="evidence" value="ECO:0007669"/>
    <property type="project" value="TreeGrafter"/>
</dbReference>
<dbReference type="NCBIfam" id="TIGR02163">
    <property type="entry name" value="napH"/>
    <property type="match status" value="1"/>
</dbReference>
<keyword evidence="8" id="KW-0812">Transmembrane</keyword>
<dbReference type="InterPro" id="IPR011886">
    <property type="entry name" value="NapH_MauN"/>
</dbReference>
<evidence type="ECO:0000259" key="9">
    <source>
        <dbReference type="PROSITE" id="PS51379"/>
    </source>
</evidence>
<dbReference type="PROSITE" id="PS51379">
    <property type="entry name" value="4FE4S_FER_2"/>
    <property type="match status" value="2"/>
</dbReference>
<evidence type="ECO:0000313" key="10">
    <source>
        <dbReference type="EMBL" id="CZE46605.1"/>
    </source>
</evidence>
<feature type="domain" description="4Fe-4S ferredoxin-type" evidence="9">
    <location>
        <begin position="266"/>
        <end position="295"/>
    </location>
</feature>
<feature type="transmembrane region" description="Helical" evidence="8">
    <location>
        <begin position="34"/>
        <end position="51"/>
    </location>
</feature>
<dbReference type="GO" id="GO:0046872">
    <property type="term" value="F:metal ion binding"/>
    <property type="evidence" value="ECO:0007669"/>
    <property type="project" value="UniProtKB-KW"/>
</dbReference>
<dbReference type="EMBL" id="FIZP01000001">
    <property type="protein sequence ID" value="CZE46605.1"/>
    <property type="molecule type" value="Genomic_DNA"/>
</dbReference>
<organism evidence="10 11">
    <name type="scientific">Campylobacter geochelonis</name>
    <dbReference type="NCBI Taxonomy" id="1780362"/>
    <lineage>
        <taxon>Bacteria</taxon>
        <taxon>Pseudomonadati</taxon>
        <taxon>Campylobacterota</taxon>
        <taxon>Epsilonproteobacteria</taxon>
        <taxon>Campylobacterales</taxon>
        <taxon>Campylobacteraceae</taxon>
        <taxon>Campylobacter</taxon>
    </lineage>
</organism>
<keyword evidence="7" id="KW-0411">Iron-sulfur</keyword>
<dbReference type="RefSeq" id="WP_075539989.1">
    <property type="nucleotide sequence ID" value="NZ_CP053844.1"/>
</dbReference>
<feature type="transmembrane region" description="Helical" evidence="8">
    <location>
        <begin position="92"/>
        <end position="121"/>
    </location>
</feature>
<proteinExistence type="predicted"/>
<dbReference type="InterPro" id="IPR051684">
    <property type="entry name" value="Electron_Trans/Redox"/>
</dbReference>
<evidence type="ECO:0000256" key="5">
    <source>
        <dbReference type="ARBA" id="ARBA00022982"/>
    </source>
</evidence>
<evidence type="ECO:0000256" key="6">
    <source>
        <dbReference type="ARBA" id="ARBA00023004"/>
    </source>
</evidence>
<dbReference type="Pfam" id="PF12801">
    <property type="entry name" value="Fer4_5"/>
    <property type="match status" value="2"/>
</dbReference>
<evidence type="ECO:0000313" key="11">
    <source>
        <dbReference type="Proteomes" id="UP000069632"/>
    </source>
</evidence>